<evidence type="ECO:0000256" key="2">
    <source>
        <dbReference type="ARBA" id="ARBA00009446"/>
    </source>
</evidence>
<dbReference type="Gene3D" id="2.70.20.10">
    <property type="entry name" value="Topoisomerase I, domain 3"/>
    <property type="match status" value="1"/>
</dbReference>
<feature type="domain" description="Toprim" evidence="13">
    <location>
        <begin position="1"/>
        <end position="132"/>
    </location>
</feature>
<dbReference type="SMART" id="SM00436">
    <property type="entry name" value="TOP1Bc"/>
    <property type="match status" value="1"/>
</dbReference>
<dbReference type="SUPFAM" id="SSF56712">
    <property type="entry name" value="Prokaryotic type I DNA topoisomerase"/>
    <property type="match status" value="1"/>
</dbReference>
<protein>
    <recommendedName>
        <fullName evidence="3">DNA topoisomerase</fullName>
        <ecNumber evidence="3">5.6.2.1</ecNumber>
    </recommendedName>
    <alternativeName>
        <fullName evidence="12">Omega-protein</fullName>
    </alternativeName>
    <alternativeName>
        <fullName evidence="11">Relaxing enzyme</fullName>
    </alternativeName>
    <alternativeName>
        <fullName evidence="9">Swivelase</fullName>
    </alternativeName>
    <alternativeName>
        <fullName evidence="10">Untwisting enzyme</fullName>
    </alternativeName>
</protein>
<gene>
    <name evidence="15" type="ORF">EKN56_12870</name>
</gene>
<organism evidence="15 16">
    <name type="scientific">Limnobaculum zhutongyuii</name>
    <dbReference type="NCBI Taxonomy" id="2498113"/>
    <lineage>
        <taxon>Bacteria</taxon>
        <taxon>Pseudomonadati</taxon>
        <taxon>Pseudomonadota</taxon>
        <taxon>Gammaproteobacteria</taxon>
        <taxon>Enterobacterales</taxon>
        <taxon>Budviciaceae</taxon>
        <taxon>Limnobaculum</taxon>
    </lineage>
</organism>
<dbReference type="SMART" id="SM00437">
    <property type="entry name" value="TOP1Ac"/>
    <property type="match status" value="1"/>
</dbReference>
<dbReference type="GO" id="GO:0006265">
    <property type="term" value="P:DNA topological change"/>
    <property type="evidence" value="ECO:0007669"/>
    <property type="project" value="InterPro"/>
</dbReference>
<evidence type="ECO:0000256" key="1">
    <source>
        <dbReference type="ARBA" id="ARBA00000213"/>
    </source>
</evidence>
<evidence type="ECO:0000256" key="9">
    <source>
        <dbReference type="ARBA" id="ARBA00030003"/>
    </source>
</evidence>
<evidence type="ECO:0000259" key="14">
    <source>
        <dbReference type="PROSITE" id="PS52039"/>
    </source>
</evidence>
<dbReference type="PROSITE" id="PS00396">
    <property type="entry name" value="TOPO_IA_1"/>
    <property type="match status" value="1"/>
</dbReference>
<dbReference type="RefSeq" id="WP_130592145.1">
    <property type="nucleotide sequence ID" value="NZ_CP034752.1"/>
</dbReference>
<dbReference type="InterPro" id="IPR013497">
    <property type="entry name" value="Topo_IA_cen"/>
</dbReference>
<dbReference type="EMBL" id="CP034752">
    <property type="protein sequence ID" value="QBH97209.1"/>
    <property type="molecule type" value="Genomic_DNA"/>
</dbReference>
<evidence type="ECO:0000259" key="13">
    <source>
        <dbReference type="PROSITE" id="PS50880"/>
    </source>
</evidence>
<dbReference type="GO" id="GO:0003917">
    <property type="term" value="F:DNA topoisomerase type I (single strand cut, ATP-independent) activity"/>
    <property type="evidence" value="ECO:0007669"/>
    <property type="project" value="UniProtKB-EC"/>
</dbReference>
<comment type="similarity">
    <text evidence="2">Belongs to the type IA topoisomerase family.</text>
</comment>
<evidence type="ECO:0000256" key="12">
    <source>
        <dbReference type="ARBA" id="ARBA00032877"/>
    </source>
</evidence>
<dbReference type="CDD" id="cd03362">
    <property type="entry name" value="TOPRIM_TopoIA_TopoIII"/>
    <property type="match status" value="1"/>
</dbReference>
<keyword evidence="6" id="KW-0799">Topoisomerase</keyword>
<dbReference type="InterPro" id="IPR013824">
    <property type="entry name" value="Topo_IA_cen_sub1"/>
</dbReference>
<dbReference type="PROSITE" id="PS52039">
    <property type="entry name" value="TOPO_IA_2"/>
    <property type="match status" value="1"/>
</dbReference>
<dbReference type="InterPro" id="IPR005738">
    <property type="entry name" value="TopoIII"/>
</dbReference>
<feature type="domain" description="Topo IA-type catalytic" evidence="14">
    <location>
        <begin position="149"/>
        <end position="600"/>
    </location>
</feature>
<proteinExistence type="inferred from homology"/>
<keyword evidence="4" id="KW-0479">Metal-binding</keyword>
<name>A0A411WLU5_9GAMM</name>
<dbReference type="GO" id="GO:0003677">
    <property type="term" value="F:DNA binding"/>
    <property type="evidence" value="ECO:0007669"/>
    <property type="project" value="UniProtKB-KW"/>
</dbReference>
<dbReference type="InterPro" id="IPR003601">
    <property type="entry name" value="Topo_IA_2"/>
</dbReference>
<dbReference type="AlphaFoldDB" id="A0A411WLU5"/>
<dbReference type="FunFam" id="1.10.290.10:FF:000004">
    <property type="entry name" value="DNA topoisomerase 3"/>
    <property type="match status" value="1"/>
</dbReference>
<evidence type="ECO:0000313" key="16">
    <source>
        <dbReference type="Proteomes" id="UP000293154"/>
    </source>
</evidence>
<dbReference type="Pfam" id="PF01751">
    <property type="entry name" value="Toprim"/>
    <property type="match status" value="1"/>
</dbReference>
<dbReference type="Gene3D" id="1.10.290.10">
    <property type="entry name" value="Topoisomerase I, domain 4"/>
    <property type="match status" value="1"/>
</dbReference>
<dbReference type="EC" id="5.6.2.1" evidence="3"/>
<dbReference type="PANTHER" id="PTHR11390">
    <property type="entry name" value="PROKARYOTIC DNA TOPOISOMERASE"/>
    <property type="match status" value="1"/>
</dbReference>
<dbReference type="InterPro" id="IPR003602">
    <property type="entry name" value="Topo_IA_DNA-bd_dom"/>
</dbReference>
<keyword evidence="7" id="KW-0238">DNA-binding</keyword>
<evidence type="ECO:0000256" key="10">
    <source>
        <dbReference type="ARBA" id="ARBA00031985"/>
    </source>
</evidence>
<dbReference type="PANTHER" id="PTHR11390:SF21">
    <property type="entry name" value="DNA TOPOISOMERASE 3-ALPHA"/>
    <property type="match status" value="1"/>
</dbReference>
<dbReference type="GO" id="GO:0006310">
    <property type="term" value="P:DNA recombination"/>
    <property type="evidence" value="ECO:0007669"/>
    <property type="project" value="TreeGrafter"/>
</dbReference>
<dbReference type="OrthoDB" id="9803554at2"/>
<dbReference type="KEGG" id="prag:EKN56_12870"/>
<dbReference type="InterPro" id="IPR013825">
    <property type="entry name" value="Topo_IA_cen_sub2"/>
</dbReference>
<sequence>MKLFLCEKPSQGRDIAKIVGATKRSDGCIVGDGVTVTWAFGHLLEMTGPEGYGEQYKQWKMASLPIIPQQWQLSVKPEAKKQFKVIQSLLKKATTVIIATDADREGETIARQLLEYCQYKGKTQRLWLSALDDVSIRKGLSSLKSDAETYPLYLAGLGRARADWLVGMNMTRVYTLLGRNAGLQKTVLSVGRVQTPTLRLVVDRDRQITSFIPKPFWSLFLTLNTGTDSFIAEWLPPENVSDEDNRCIHEQAARLVSQHVQKSGQAIVSSVETKRAKESAPLPFDLGTLQQVCSKKWSMGAQQVLTIAQSLYEIHKATTYPRTDCGYLPESMFAEVPHVLAAMIKTDPQVQPLTTRLNPQFKSRAWNDKKISAHHGIIPTMQATELGKMTDEERKVYNLICSHYLAQFFPLHECDKTQVMLSNANQSFRAQGKVIIAAGWKTLFSKDFDDSTSELGIEQNIPALIDGQCCSVTNVDIRVLKTKPPEHFTDGTLIAAMKNAARFVTDERLKQRLKENAGIGTEATRAGIIETLLKRGYLVKKKRFLVSSDTATMLIDAIPDVIKDPGTTALWEQALDSIASGELKLDDFLAKQSVWIGKIVEYAKQQSLVK</sequence>
<dbReference type="Proteomes" id="UP000293154">
    <property type="component" value="Chromosome"/>
</dbReference>
<evidence type="ECO:0000313" key="15">
    <source>
        <dbReference type="EMBL" id="QBH97209.1"/>
    </source>
</evidence>
<evidence type="ECO:0000256" key="11">
    <source>
        <dbReference type="ARBA" id="ARBA00032235"/>
    </source>
</evidence>
<dbReference type="NCBIfam" id="TIGR01056">
    <property type="entry name" value="topB"/>
    <property type="match status" value="1"/>
</dbReference>
<dbReference type="Gene3D" id="3.40.50.140">
    <property type="match status" value="1"/>
</dbReference>
<dbReference type="InterPro" id="IPR023406">
    <property type="entry name" value="Topo_IA_AS"/>
</dbReference>
<dbReference type="Pfam" id="PF01131">
    <property type="entry name" value="Topoisom_bac"/>
    <property type="match status" value="1"/>
</dbReference>
<dbReference type="Gene3D" id="1.10.460.10">
    <property type="entry name" value="Topoisomerase I, domain 2"/>
    <property type="match status" value="1"/>
</dbReference>
<comment type="catalytic activity">
    <reaction evidence="1">
        <text>ATP-independent breakage of single-stranded DNA, followed by passage and rejoining.</text>
        <dbReference type="EC" id="5.6.2.1"/>
    </reaction>
</comment>
<dbReference type="GO" id="GO:0046872">
    <property type="term" value="F:metal ion binding"/>
    <property type="evidence" value="ECO:0007669"/>
    <property type="project" value="UniProtKB-KW"/>
</dbReference>
<dbReference type="PRINTS" id="PR00417">
    <property type="entry name" value="PRTPISMRASEI"/>
</dbReference>
<reference evidence="15 16" key="1">
    <citation type="submission" date="2019-03" db="EMBL/GenBank/DDBJ databases">
        <title>Pragia sp. nov. isolated from the gut tract of Carduelis flavirostris.</title>
        <authorList>
            <person name="Ge Y."/>
        </authorList>
    </citation>
    <scope>NUCLEOTIDE SEQUENCE [LARGE SCALE GENOMIC DNA]</scope>
    <source>
        <strain evidence="15 16">CF-458</strain>
    </source>
</reference>
<dbReference type="InterPro" id="IPR023405">
    <property type="entry name" value="Topo_IA_core_domain"/>
</dbReference>
<keyword evidence="8 15" id="KW-0413">Isomerase</keyword>
<dbReference type="GO" id="GO:0043597">
    <property type="term" value="C:cytoplasmic replication fork"/>
    <property type="evidence" value="ECO:0007669"/>
    <property type="project" value="TreeGrafter"/>
</dbReference>
<accession>A0A411WLU5</accession>
<dbReference type="GO" id="GO:0006281">
    <property type="term" value="P:DNA repair"/>
    <property type="evidence" value="ECO:0007669"/>
    <property type="project" value="TreeGrafter"/>
</dbReference>
<evidence type="ECO:0000256" key="3">
    <source>
        <dbReference type="ARBA" id="ARBA00012891"/>
    </source>
</evidence>
<evidence type="ECO:0000256" key="7">
    <source>
        <dbReference type="ARBA" id="ARBA00023125"/>
    </source>
</evidence>
<keyword evidence="16" id="KW-1185">Reference proteome</keyword>
<evidence type="ECO:0000256" key="6">
    <source>
        <dbReference type="ARBA" id="ARBA00023029"/>
    </source>
</evidence>
<keyword evidence="5" id="KW-0460">Magnesium</keyword>
<dbReference type="InterPro" id="IPR000380">
    <property type="entry name" value="Topo_IA"/>
</dbReference>
<dbReference type="PROSITE" id="PS50880">
    <property type="entry name" value="TOPRIM"/>
    <property type="match status" value="1"/>
</dbReference>
<dbReference type="InterPro" id="IPR013826">
    <property type="entry name" value="Topo_IA_cen_sub3"/>
</dbReference>
<evidence type="ECO:0000256" key="5">
    <source>
        <dbReference type="ARBA" id="ARBA00022842"/>
    </source>
</evidence>
<dbReference type="SMART" id="SM00493">
    <property type="entry name" value="TOPRIM"/>
    <property type="match status" value="1"/>
</dbReference>
<dbReference type="NCBIfam" id="NF005829">
    <property type="entry name" value="PRK07726.1"/>
    <property type="match status" value="1"/>
</dbReference>
<dbReference type="InterPro" id="IPR006171">
    <property type="entry name" value="TOPRIM_dom"/>
</dbReference>
<evidence type="ECO:0000256" key="4">
    <source>
        <dbReference type="ARBA" id="ARBA00022723"/>
    </source>
</evidence>
<dbReference type="CDD" id="cd00186">
    <property type="entry name" value="TOP1Ac"/>
    <property type="match status" value="1"/>
</dbReference>
<dbReference type="InterPro" id="IPR034144">
    <property type="entry name" value="TOPRIM_TopoIII"/>
</dbReference>
<evidence type="ECO:0000256" key="8">
    <source>
        <dbReference type="ARBA" id="ARBA00023235"/>
    </source>
</evidence>